<dbReference type="Gene3D" id="1.20.1250.20">
    <property type="entry name" value="MFS general substrate transporter like domains"/>
    <property type="match status" value="1"/>
</dbReference>
<feature type="domain" description="Major facilitator superfamily (MFS) profile" evidence="9">
    <location>
        <begin position="25"/>
        <end position="479"/>
    </location>
</feature>
<name>A0A7Y7B5J9_STRMO</name>
<keyword evidence="2" id="KW-0813">Transport</keyword>
<proteinExistence type="predicted"/>
<evidence type="ECO:0000256" key="4">
    <source>
        <dbReference type="ARBA" id="ARBA00022692"/>
    </source>
</evidence>
<accession>A0A7Y7B5J9</accession>
<feature type="transmembrane region" description="Helical" evidence="8">
    <location>
        <begin position="318"/>
        <end position="340"/>
    </location>
</feature>
<dbReference type="AlphaFoldDB" id="A0A7Y7B5J9"/>
<dbReference type="InterPro" id="IPR011701">
    <property type="entry name" value="MFS"/>
</dbReference>
<evidence type="ECO:0000313" key="11">
    <source>
        <dbReference type="Proteomes" id="UP000587462"/>
    </source>
</evidence>
<evidence type="ECO:0000256" key="7">
    <source>
        <dbReference type="ARBA" id="ARBA00023251"/>
    </source>
</evidence>
<dbReference type="RefSeq" id="WP_171082163.1">
    <property type="nucleotide sequence ID" value="NZ_BNBU01000009.1"/>
</dbReference>
<keyword evidence="7" id="KW-0046">Antibiotic resistance</keyword>
<dbReference type="GO" id="GO:0046677">
    <property type="term" value="P:response to antibiotic"/>
    <property type="evidence" value="ECO:0007669"/>
    <property type="project" value="UniProtKB-KW"/>
</dbReference>
<dbReference type="InterPro" id="IPR036259">
    <property type="entry name" value="MFS_trans_sf"/>
</dbReference>
<dbReference type="PANTHER" id="PTHR42718">
    <property type="entry name" value="MAJOR FACILITATOR SUPERFAMILY MULTIDRUG TRANSPORTER MFSC"/>
    <property type="match status" value="1"/>
</dbReference>
<feature type="transmembrane region" description="Helical" evidence="8">
    <location>
        <begin position="423"/>
        <end position="442"/>
    </location>
</feature>
<dbReference type="CDD" id="cd17321">
    <property type="entry name" value="MFS_MMR_MDR_like"/>
    <property type="match status" value="1"/>
</dbReference>
<dbReference type="SUPFAM" id="SSF103473">
    <property type="entry name" value="MFS general substrate transporter"/>
    <property type="match status" value="1"/>
</dbReference>
<feature type="transmembrane region" description="Helical" evidence="8">
    <location>
        <begin position="454"/>
        <end position="475"/>
    </location>
</feature>
<comment type="subcellular location">
    <subcellularLocation>
        <location evidence="1">Cell membrane</location>
        <topology evidence="1">Multi-pass membrane protein</topology>
    </subcellularLocation>
</comment>
<keyword evidence="5 8" id="KW-1133">Transmembrane helix</keyword>
<dbReference type="Gene3D" id="1.20.1720.10">
    <property type="entry name" value="Multidrug resistance protein D"/>
    <property type="match status" value="1"/>
</dbReference>
<dbReference type="Proteomes" id="UP000587462">
    <property type="component" value="Unassembled WGS sequence"/>
</dbReference>
<feature type="transmembrane region" description="Helical" evidence="8">
    <location>
        <begin position="244"/>
        <end position="261"/>
    </location>
</feature>
<dbReference type="Pfam" id="PF07690">
    <property type="entry name" value="MFS_1"/>
    <property type="match status" value="1"/>
</dbReference>
<evidence type="ECO:0000259" key="9">
    <source>
        <dbReference type="PROSITE" id="PS50850"/>
    </source>
</evidence>
<feature type="transmembrane region" description="Helical" evidence="8">
    <location>
        <begin position="180"/>
        <end position="200"/>
    </location>
</feature>
<feature type="transmembrane region" description="Helical" evidence="8">
    <location>
        <begin position="92"/>
        <end position="114"/>
    </location>
</feature>
<feature type="transmembrane region" description="Helical" evidence="8">
    <location>
        <begin position="212"/>
        <end position="232"/>
    </location>
</feature>
<dbReference type="PROSITE" id="PS00216">
    <property type="entry name" value="SUGAR_TRANSPORT_1"/>
    <property type="match status" value="1"/>
</dbReference>
<dbReference type="GO" id="GO:0022857">
    <property type="term" value="F:transmembrane transporter activity"/>
    <property type="evidence" value="ECO:0007669"/>
    <property type="project" value="InterPro"/>
</dbReference>
<evidence type="ECO:0000256" key="3">
    <source>
        <dbReference type="ARBA" id="ARBA00022475"/>
    </source>
</evidence>
<evidence type="ECO:0000256" key="2">
    <source>
        <dbReference type="ARBA" id="ARBA00022448"/>
    </source>
</evidence>
<comment type="caution">
    <text evidence="10">The sequence shown here is derived from an EMBL/GenBank/DDBJ whole genome shotgun (WGS) entry which is preliminary data.</text>
</comment>
<dbReference type="PANTHER" id="PTHR42718:SF46">
    <property type="entry name" value="BLR6921 PROTEIN"/>
    <property type="match status" value="1"/>
</dbReference>
<feature type="transmembrane region" description="Helical" evidence="8">
    <location>
        <begin position="120"/>
        <end position="138"/>
    </location>
</feature>
<keyword evidence="4 8" id="KW-0812">Transmembrane</keyword>
<dbReference type="GO" id="GO:0005886">
    <property type="term" value="C:plasma membrane"/>
    <property type="evidence" value="ECO:0007669"/>
    <property type="project" value="UniProtKB-SubCell"/>
</dbReference>
<feature type="transmembrane region" description="Helical" evidence="8">
    <location>
        <begin position="380"/>
        <end position="403"/>
    </location>
</feature>
<gene>
    <name evidence="10" type="ORF">HG542_16645</name>
</gene>
<organism evidence="10 11">
    <name type="scientific">Streptomyces morookaense</name>
    <name type="common">Streptoverticillium morookaense</name>
    <dbReference type="NCBI Taxonomy" id="1970"/>
    <lineage>
        <taxon>Bacteria</taxon>
        <taxon>Bacillati</taxon>
        <taxon>Actinomycetota</taxon>
        <taxon>Actinomycetes</taxon>
        <taxon>Kitasatosporales</taxon>
        <taxon>Streptomycetaceae</taxon>
        <taxon>Streptomyces</taxon>
    </lineage>
</organism>
<keyword evidence="3" id="KW-1003">Cell membrane</keyword>
<evidence type="ECO:0000313" key="10">
    <source>
        <dbReference type="EMBL" id="NVK79285.1"/>
    </source>
</evidence>
<dbReference type="PROSITE" id="PS50850">
    <property type="entry name" value="MFS"/>
    <property type="match status" value="1"/>
</dbReference>
<keyword evidence="11" id="KW-1185">Reference proteome</keyword>
<dbReference type="EMBL" id="JABBXF010000035">
    <property type="protein sequence ID" value="NVK79285.1"/>
    <property type="molecule type" value="Genomic_DNA"/>
</dbReference>
<feature type="transmembrane region" description="Helical" evidence="8">
    <location>
        <begin position="23"/>
        <end position="43"/>
    </location>
</feature>
<sequence length="485" mass="48835">MTQATTTTTVTAQQAPPTSSRRWWGLAVVGLAQLLILLDGTVVNIALPTAQKALHMGDGSRQWVITSYSLAYGGLLLLGGRIADLLGRKRAFVAGVAGFGLASAVGGAATAPGMLFAGRALQGACAALLTPAAMSLLTTTFTDPKERGKAFGIFGAIAGAGSACGLIAGGVLTEYLEWRWCMYVGVPVVLLVLAGALTVLDEPATPSVDRGRLDVAGAVLGAGGMAAVVYAAAEAESRGWGDGAVLGLFGGGAVLLAAFVVRQARIPEPLLPLRIVMHRQRAGAFLTSWLSPVAMFGMFLFMTYYLQVVLGFSAVRTGLAFLPLTASMILSSTQIAARLVPRVAPRLIVVPGLLVAAAGMCVLAQLRVDSSYVTGVLPGLVLTGLGMGAANMTAMATATAGVAPRDAGVTSAMVSTAQQTGGALGASVLNTVAATSAAAFAGTPAEATVHGFSVALWCVVGVLLGTAVLAAALLGGANSGRPASR</sequence>
<evidence type="ECO:0000256" key="5">
    <source>
        <dbReference type="ARBA" id="ARBA00022989"/>
    </source>
</evidence>
<reference evidence="10 11" key="1">
    <citation type="submission" date="2020-04" db="EMBL/GenBank/DDBJ databases">
        <title>Draft Genome Sequence of Streptomyces morookaense DSM 40503, an 8-azaguanine-producing strain.</title>
        <authorList>
            <person name="Qi J."/>
            <person name="Gao J.-M."/>
        </authorList>
    </citation>
    <scope>NUCLEOTIDE SEQUENCE [LARGE SCALE GENOMIC DNA]</scope>
    <source>
        <strain evidence="10 11">DSM 40503</strain>
    </source>
</reference>
<evidence type="ECO:0000256" key="6">
    <source>
        <dbReference type="ARBA" id="ARBA00023136"/>
    </source>
</evidence>
<feature type="transmembrane region" description="Helical" evidence="8">
    <location>
        <begin position="150"/>
        <end position="168"/>
    </location>
</feature>
<keyword evidence="6 8" id="KW-0472">Membrane</keyword>
<feature type="transmembrane region" description="Helical" evidence="8">
    <location>
        <begin position="282"/>
        <end position="306"/>
    </location>
</feature>
<feature type="transmembrane region" description="Helical" evidence="8">
    <location>
        <begin position="347"/>
        <end position="368"/>
    </location>
</feature>
<dbReference type="InterPro" id="IPR020846">
    <property type="entry name" value="MFS_dom"/>
</dbReference>
<dbReference type="InterPro" id="IPR005829">
    <property type="entry name" value="Sugar_transporter_CS"/>
</dbReference>
<protein>
    <submittedName>
        <fullName evidence="10">MFS transporter</fullName>
    </submittedName>
</protein>
<feature type="transmembrane region" description="Helical" evidence="8">
    <location>
        <begin position="63"/>
        <end position="80"/>
    </location>
</feature>
<evidence type="ECO:0000256" key="1">
    <source>
        <dbReference type="ARBA" id="ARBA00004651"/>
    </source>
</evidence>
<evidence type="ECO:0000256" key="8">
    <source>
        <dbReference type="SAM" id="Phobius"/>
    </source>
</evidence>